<gene>
    <name evidence="12 15" type="primary">atpF</name>
    <name evidence="15" type="ORF">Q8852_01885</name>
</gene>
<dbReference type="PANTHER" id="PTHR33445">
    <property type="entry name" value="ATP SYNTHASE SUBUNIT B', CHLOROPLASTIC"/>
    <property type="match status" value="1"/>
</dbReference>
<evidence type="ECO:0000256" key="9">
    <source>
        <dbReference type="ARBA" id="ARBA00023310"/>
    </source>
</evidence>
<keyword evidence="8 12" id="KW-0472">Membrane</keyword>
<dbReference type="InterPro" id="IPR002146">
    <property type="entry name" value="ATP_synth_b/b'su_bac/chlpt"/>
</dbReference>
<evidence type="ECO:0000256" key="7">
    <source>
        <dbReference type="ARBA" id="ARBA00023065"/>
    </source>
</evidence>
<name>A0ABY9HCF7_9MOLU</name>
<keyword evidence="4 12" id="KW-0812">Transmembrane</keyword>
<comment type="similarity">
    <text evidence="1 12 13">Belongs to the ATPase B chain family.</text>
</comment>
<keyword evidence="6 12" id="KW-1133">Transmembrane helix</keyword>
<dbReference type="Gene3D" id="1.20.5.620">
    <property type="entry name" value="F1F0 ATP synthase subunit B, membrane domain"/>
    <property type="match status" value="1"/>
</dbReference>
<dbReference type="EMBL" id="CP132191">
    <property type="protein sequence ID" value="WLP85875.1"/>
    <property type="molecule type" value="Genomic_DNA"/>
</dbReference>
<sequence length="191" mass="21697">MIETLNHIAYAVDTPVSVKDGVTEKFSNLFPSLPMVIATLLAFAVVFVILTWLLYKPVKKMMKRRADYIQSNIDDAVKQKELSYQAKNEANEKLQDAHKQADSIITKAKIKASEVSRSYTEKAKAESKRLLEETSQDIASQKREFDANAKKYIVTVATELAEKILKREITPETQTEIIDQFLNSNKTPEEL</sequence>
<dbReference type="Pfam" id="PF00430">
    <property type="entry name" value="ATP-synt_B"/>
    <property type="match status" value="1"/>
</dbReference>
<dbReference type="HAMAP" id="MF_01398">
    <property type="entry name" value="ATP_synth_b_bprime"/>
    <property type="match status" value="1"/>
</dbReference>
<evidence type="ECO:0000313" key="15">
    <source>
        <dbReference type="EMBL" id="WLP85875.1"/>
    </source>
</evidence>
<dbReference type="InterPro" id="IPR050059">
    <property type="entry name" value="ATP_synthase_B_chain"/>
</dbReference>
<evidence type="ECO:0000256" key="13">
    <source>
        <dbReference type="RuleBase" id="RU003848"/>
    </source>
</evidence>
<evidence type="ECO:0000256" key="4">
    <source>
        <dbReference type="ARBA" id="ARBA00022692"/>
    </source>
</evidence>
<comment type="subunit">
    <text evidence="12">F-type ATPases have 2 components, F(1) - the catalytic core - and F(0) - the membrane proton channel. F(1) has five subunits: alpha(3), beta(3), gamma(1), delta(1), epsilon(1). F(0) has three main subunits: a(1), b(2) and c(10-14). The alpha and beta chains form an alternating ring which encloses part of the gamma chain. F(1) is attached to F(0) by a central stalk formed by the gamma and epsilon chains, while a peripheral stalk is formed by the delta and b chains.</text>
</comment>
<dbReference type="CDD" id="cd06503">
    <property type="entry name" value="ATP-synt_Fo_b"/>
    <property type="match status" value="1"/>
</dbReference>
<dbReference type="PANTHER" id="PTHR33445:SF2">
    <property type="entry name" value="ATP SYNTHASE SUBUNIT B', CHLOROPLASTIC"/>
    <property type="match status" value="1"/>
</dbReference>
<keyword evidence="3 12" id="KW-0138">CF(0)</keyword>
<keyword evidence="2 12" id="KW-0813">Transport</keyword>
<evidence type="ECO:0000256" key="1">
    <source>
        <dbReference type="ARBA" id="ARBA00005513"/>
    </source>
</evidence>
<evidence type="ECO:0000256" key="3">
    <source>
        <dbReference type="ARBA" id="ARBA00022547"/>
    </source>
</evidence>
<evidence type="ECO:0000256" key="8">
    <source>
        <dbReference type="ARBA" id="ARBA00023136"/>
    </source>
</evidence>
<evidence type="ECO:0000256" key="14">
    <source>
        <dbReference type="SAM" id="Coils"/>
    </source>
</evidence>
<proteinExistence type="inferred from homology"/>
<comment type="function">
    <text evidence="12">Component of the F(0) channel, it forms part of the peripheral stalk, linking F(1) to F(0).</text>
</comment>
<comment type="subcellular location">
    <subcellularLocation>
        <location evidence="12">Cell membrane</location>
        <topology evidence="12">Single-pass membrane protein</topology>
    </subcellularLocation>
    <subcellularLocation>
        <location evidence="11">Endomembrane system</location>
        <topology evidence="11">Single-pass membrane protein</topology>
    </subcellularLocation>
</comment>
<accession>A0ABY9HCF7</accession>
<keyword evidence="12" id="KW-1003">Cell membrane</keyword>
<keyword evidence="7 12" id="KW-0406">Ion transport</keyword>
<feature type="coiled-coil region" evidence="14">
    <location>
        <begin position="77"/>
        <end position="144"/>
    </location>
</feature>
<reference evidence="15" key="1">
    <citation type="submission" date="2023-08" db="EMBL/GenBank/DDBJ databases">
        <title>Complete genome sequence of Mycoplasma seminis 2200.</title>
        <authorList>
            <person name="Spergser J."/>
        </authorList>
    </citation>
    <scope>NUCLEOTIDE SEQUENCE [LARGE SCALE GENOMIC DNA]</scope>
    <source>
        <strain evidence="15">2200</strain>
    </source>
</reference>
<keyword evidence="5 12" id="KW-0375">Hydrogen ion transport</keyword>
<evidence type="ECO:0000256" key="11">
    <source>
        <dbReference type="ARBA" id="ARBA00037847"/>
    </source>
</evidence>
<evidence type="ECO:0000313" key="16">
    <source>
        <dbReference type="Proteomes" id="UP001237011"/>
    </source>
</evidence>
<keyword evidence="14" id="KW-0175">Coiled coil</keyword>
<keyword evidence="9 12" id="KW-0066">ATP synthesis</keyword>
<feature type="transmembrane region" description="Helical" evidence="12">
    <location>
        <begin position="35"/>
        <end position="55"/>
    </location>
</feature>
<evidence type="ECO:0000256" key="2">
    <source>
        <dbReference type="ARBA" id="ARBA00022448"/>
    </source>
</evidence>
<dbReference type="NCBIfam" id="TIGR01144">
    <property type="entry name" value="ATP_synt_b"/>
    <property type="match status" value="1"/>
</dbReference>
<protein>
    <recommendedName>
        <fullName evidence="12">ATP synthase subunit b</fullName>
    </recommendedName>
    <alternativeName>
        <fullName evidence="12">ATP synthase F(0) sector subunit b</fullName>
    </alternativeName>
    <alternativeName>
        <fullName evidence="12">ATPase subunit I</fullName>
    </alternativeName>
    <alternativeName>
        <fullName evidence="12">F-type ATPase subunit b</fullName>
        <shortName evidence="12">F-ATPase subunit b</shortName>
    </alternativeName>
</protein>
<dbReference type="Proteomes" id="UP001237011">
    <property type="component" value="Chromosome"/>
</dbReference>
<evidence type="ECO:0000256" key="10">
    <source>
        <dbReference type="ARBA" id="ARBA00025198"/>
    </source>
</evidence>
<keyword evidence="16" id="KW-1185">Reference proteome</keyword>
<organism evidence="15 16">
    <name type="scientific">Mycoplasma seminis</name>
    <dbReference type="NCBI Taxonomy" id="512749"/>
    <lineage>
        <taxon>Bacteria</taxon>
        <taxon>Bacillati</taxon>
        <taxon>Mycoplasmatota</taxon>
        <taxon>Mollicutes</taxon>
        <taxon>Mycoplasmataceae</taxon>
        <taxon>Mycoplasma</taxon>
    </lineage>
</organism>
<evidence type="ECO:0000256" key="6">
    <source>
        <dbReference type="ARBA" id="ARBA00022989"/>
    </source>
</evidence>
<evidence type="ECO:0000256" key="5">
    <source>
        <dbReference type="ARBA" id="ARBA00022781"/>
    </source>
</evidence>
<dbReference type="RefSeq" id="WP_305938298.1">
    <property type="nucleotide sequence ID" value="NZ_CP132191.1"/>
</dbReference>
<comment type="function">
    <text evidence="10 12">F(1)F(0) ATP synthase produces ATP from ADP in the presence of a proton or sodium gradient. F-type ATPases consist of two structural domains, F(1) containing the extramembraneous catalytic core and F(0) containing the membrane proton channel, linked together by a central stalk and a peripheral stalk. During catalysis, ATP synthesis in the catalytic domain of F(1) is coupled via a rotary mechanism of the central stalk subunits to proton translocation.</text>
</comment>
<dbReference type="InterPro" id="IPR005864">
    <property type="entry name" value="ATP_synth_F0_bsu_bac"/>
</dbReference>
<evidence type="ECO:0000256" key="12">
    <source>
        <dbReference type="HAMAP-Rule" id="MF_01398"/>
    </source>
</evidence>